<dbReference type="EC" id="2.7.11.1" evidence="1"/>
<feature type="domain" description="Protein kinase" evidence="10">
    <location>
        <begin position="30"/>
        <end position="369"/>
    </location>
</feature>
<name>A0A061J155_TRYRA</name>
<dbReference type="VEuPathDB" id="TriTrypDB:TRSC58_04275"/>
<dbReference type="EMBL" id="AUPL01004275">
    <property type="protein sequence ID" value="ESL08030.1"/>
    <property type="molecule type" value="Genomic_DNA"/>
</dbReference>
<evidence type="ECO:0000256" key="3">
    <source>
        <dbReference type="ARBA" id="ARBA00022679"/>
    </source>
</evidence>
<organism evidence="11 12">
    <name type="scientific">Trypanosoma rangeli SC58</name>
    <dbReference type="NCBI Taxonomy" id="429131"/>
    <lineage>
        <taxon>Eukaryota</taxon>
        <taxon>Discoba</taxon>
        <taxon>Euglenozoa</taxon>
        <taxon>Kinetoplastea</taxon>
        <taxon>Metakinetoplastina</taxon>
        <taxon>Trypanosomatida</taxon>
        <taxon>Trypanosomatidae</taxon>
        <taxon>Trypanosoma</taxon>
        <taxon>Herpetosoma</taxon>
    </lineage>
</organism>
<feature type="region of interest" description="Disordered" evidence="9">
    <location>
        <begin position="1"/>
        <end position="26"/>
    </location>
</feature>
<dbReference type="InterPro" id="IPR050236">
    <property type="entry name" value="Ser_Thr_kinase_AGC"/>
</dbReference>
<comment type="catalytic activity">
    <reaction evidence="8">
        <text>L-seryl-[protein] + ATP = O-phospho-L-seryl-[protein] + ADP + H(+)</text>
        <dbReference type="Rhea" id="RHEA:17989"/>
        <dbReference type="Rhea" id="RHEA-COMP:9863"/>
        <dbReference type="Rhea" id="RHEA-COMP:11604"/>
        <dbReference type="ChEBI" id="CHEBI:15378"/>
        <dbReference type="ChEBI" id="CHEBI:29999"/>
        <dbReference type="ChEBI" id="CHEBI:30616"/>
        <dbReference type="ChEBI" id="CHEBI:83421"/>
        <dbReference type="ChEBI" id="CHEBI:456216"/>
        <dbReference type="EC" id="2.7.11.1"/>
    </reaction>
</comment>
<dbReference type="Gene3D" id="3.30.200.20">
    <property type="entry name" value="Phosphorylase Kinase, domain 1"/>
    <property type="match status" value="1"/>
</dbReference>
<evidence type="ECO:0000259" key="10">
    <source>
        <dbReference type="PROSITE" id="PS50011"/>
    </source>
</evidence>
<comment type="catalytic activity">
    <reaction evidence="7">
        <text>L-threonyl-[protein] + ATP = O-phospho-L-threonyl-[protein] + ADP + H(+)</text>
        <dbReference type="Rhea" id="RHEA:46608"/>
        <dbReference type="Rhea" id="RHEA-COMP:11060"/>
        <dbReference type="Rhea" id="RHEA-COMP:11605"/>
        <dbReference type="ChEBI" id="CHEBI:15378"/>
        <dbReference type="ChEBI" id="CHEBI:30013"/>
        <dbReference type="ChEBI" id="CHEBI:30616"/>
        <dbReference type="ChEBI" id="CHEBI:61977"/>
        <dbReference type="ChEBI" id="CHEBI:456216"/>
        <dbReference type="EC" id="2.7.11.1"/>
    </reaction>
</comment>
<protein>
    <recommendedName>
        <fullName evidence="1">non-specific serine/threonine protein kinase</fullName>
        <ecNumber evidence="1">2.7.11.1</ecNumber>
    </recommendedName>
</protein>
<dbReference type="GO" id="GO:0004674">
    <property type="term" value="F:protein serine/threonine kinase activity"/>
    <property type="evidence" value="ECO:0007669"/>
    <property type="project" value="UniProtKB-KW"/>
</dbReference>
<proteinExistence type="predicted"/>
<dbReference type="AlphaFoldDB" id="A0A061J155"/>
<evidence type="ECO:0000256" key="7">
    <source>
        <dbReference type="ARBA" id="ARBA00047899"/>
    </source>
</evidence>
<dbReference type="GO" id="GO:0005524">
    <property type="term" value="F:ATP binding"/>
    <property type="evidence" value="ECO:0007669"/>
    <property type="project" value="UniProtKB-KW"/>
</dbReference>
<dbReference type="SMART" id="SM00220">
    <property type="entry name" value="S_TKc"/>
    <property type="match status" value="1"/>
</dbReference>
<evidence type="ECO:0000256" key="9">
    <source>
        <dbReference type="SAM" id="MobiDB-lite"/>
    </source>
</evidence>
<dbReference type="Gene3D" id="1.10.510.10">
    <property type="entry name" value="Transferase(Phosphotransferase) domain 1"/>
    <property type="match status" value="1"/>
</dbReference>
<evidence type="ECO:0000256" key="5">
    <source>
        <dbReference type="ARBA" id="ARBA00022777"/>
    </source>
</evidence>
<evidence type="ECO:0000256" key="4">
    <source>
        <dbReference type="ARBA" id="ARBA00022741"/>
    </source>
</evidence>
<dbReference type="PANTHER" id="PTHR24356">
    <property type="entry name" value="SERINE/THREONINE-PROTEIN KINASE"/>
    <property type="match status" value="1"/>
</dbReference>
<dbReference type="Proteomes" id="UP000031737">
    <property type="component" value="Unassembled WGS sequence"/>
</dbReference>
<keyword evidence="4" id="KW-0547">Nucleotide-binding</keyword>
<dbReference type="OrthoDB" id="347657at2759"/>
<dbReference type="PROSITE" id="PS50011">
    <property type="entry name" value="PROTEIN_KINASE_DOM"/>
    <property type="match status" value="1"/>
</dbReference>
<evidence type="ECO:0000256" key="8">
    <source>
        <dbReference type="ARBA" id="ARBA00048679"/>
    </source>
</evidence>
<keyword evidence="3" id="KW-0808">Transferase</keyword>
<dbReference type="SUPFAM" id="SSF56112">
    <property type="entry name" value="Protein kinase-like (PK-like)"/>
    <property type="match status" value="1"/>
</dbReference>
<evidence type="ECO:0000256" key="2">
    <source>
        <dbReference type="ARBA" id="ARBA00022527"/>
    </source>
</evidence>
<comment type="caution">
    <text evidence="11">The sequence shown here is derived from an EMBL/GenBank/DDBJ whole genome shotgun (WGS) entry which is preliminary data.</text>
</comment>
<dbReference type="Pfam" id="PF00069">
    <property type="entry name" value="Pkinase"/>
    <property type="match status" value="2"/>
</dbReference>
<dbReference type="InterPro" id="IPR011009">
    <property type="entry name" value="Kinase-like_dom_sf"/>
</dbReference>
<dbReference type="InterPro" id="IPR000719">
    <property type="entry name" value="Prot_kinase_dom"/>
</dbReference>
<keyword evidence="2" id="KW-0723">Serine/threonine-protein kinase</keyword>
<keyword evidence="12" id="KW-1185">Reference proteome</keyword>
<sequence>MANNVDNKSKEMSRSAPPSCPTFDPQQLNLPDAVPVGSGAISQVVHSKLNFPPYTSIAVKIVSKVQLLQQNKTNIAMNEKRALLEMGPHPFVVRLLGTAQSADELYFVMEYLPNGDLLEHIRSCLSRHTFLARTAEDTFDDVSRRRSSLKDSSICCLDFHDIQLITAQLVMGLSRAYSKGIVLRDLKPENIVFDHKYRACLVDFDTVDLEGKLHPPRVLTAEGLPGGVTANNKAEPKRHLTVSAIQDMRKMSANFCGTAQFVSPEMLAQCQWSYSSDLWALGTIVYEMLYGVHMFSGCNSYMVMKNVLSGIHSGKIPFPRVNLGPESDAFERVNDFICRLCCMNPLERLGVNPVTGQFDEEAIRGHPFFGDFSWSLLDEQVQKYRPPVFLTAPSDTGASQTPAAPGPLHPQLLDDGTASLKSHYHVVPFHSSEYAKYVFEATADANPFERWAQATMENPCSTMDEEPSQDNVSFSGEVYGGTAGDDGEDTDEYSDVVDDVGVRFFGPIHPDFADTS</sequence>
<evidence type="ECO:0000256" key="1">
    <source>
        <dbReference type="ARBA" id="ARBA00012513"/>
    </source>
</evidence>
<keyword evidence="5 11" id="KW-0418">Kinase</keyword>
<dbReference type="PANTHER" id="PTHR24356:SF228">
    <property type="entry name" value="NON-SPECIFIC SERINE_THREONINE PROTEIN KINASE"/>
    <property type="match status" value="1"/>
</dbReference>
<reference evidence="11 12" key="1">
    <citation type="submission" date="2013-07" db="EMBL/GenBank/DDBJ databases">
        <authorList>
            <person name="Stoco P.H."/>
            <person name="Wagner G."/>
            <person name="Gerber A."/>
            <person name="Zaha A."/>
            <person name="Thompson C."/>
            <person name="Bartholomeu D.C."/>
            <person name="Luckemeyer D.D."/>
            <person name="Bahia D."/>
            <person name="Loreto E."/>
            <person name="Prestes E.B."/>
            <person name="Lima F.M."/>
            <person name="Rodrigues-Luiz G."/>
            <person name="Vallejo G.A."/>
            <person name="Filho J.F."/>
            <person name="Monteiro K.M."/>
            <person name="Tyler K.M."/>
            <person name="de Almeida L.G."/>
            <person name="Ortiz M.F."/>
            <person name="Siervo M.A."/>
            <person name="de Moraes M.H."/>
            <person name="Cunha O.L."/>
            <person name="Mendonca-Neto R."/>
            <person name="Silva R."/>
            <person name="Teixeira S.M."/>
            <person name="Murta S.M."/>
            <person name="Sincero T.C."/>
            <person name="Mendes T.A."/>
            <person name="Urmenyi T.P."/>
            <person name="Silva V.G."/>
            <person name="da Rocha W.D."/>
            <person name="Andersson B."/>
            <person name="Romanha A.J."/>
            <person name="Steindel M."/>
            <person name="de Vasconcelos A.T."/>
            <person name="Grisard E.C."/>
        </authorList>
    </citation>
    <scope>NUCLEOTIDE SEQUENCE [LARGE SCALE GENOMIC DNA]</scope>
    <source>
        <strain evidence="11 12">SC58</strain>
    </source>
</reference>
<gene>
    <name evidence="11" type="ORF">TRSC58_04275</name>
</gene>
<dbReference type="GO" id="GO:0035556">
    <property type="term" value="P:intracellular signal transduction"/>
    <property type="evidence" value="ECO:0007669"/>
    <property type="project" value="TreeGrafter"/>
</dbReference>
<keyword evidence="6" id="KW-0067">ATP-binding</keyword>
<accession>A0A061J155</accession>
<evidence type="ECO:0000256" key="6">
    <source>
        <dbReference type="ARBA" id="ARBA00022840"/>
    </source>
</evidence>
<evidence type="ECO:0000313" key="12">
    <source>
        <dbReference type="Proteomes" id="UP000031737"/>
    </source>
</evidence>
<evidence type="ECO:0000313" key="11">
    <source>
        <dbReference type="EMBL" id="ESL08030.1"/>
    </source>
</evidence>